<dbReference type="AlphaFoldDB" id="I2BEA9"/>
<dbReference type="PATRIC" id="fig|630626.3.peg.3733"/>
<feature type="transmembrane region" description="Helical" evidence="1">
    <location>
        <begin position="29"/>
        <end position="49"/>
    </location>
</feature>
<proteinExistence type="predicted"/>
<dbReference type="KEGG" id="ebt:EBL_c38350"/>
<reference evidence="2 3" key="1">
    <citation type="journal article" date="2012" name="J. Bacteriol.">
        <title>Complete genome sequence of the B12-producing Shimwellia blattae strain DSM 4481, isolated from a cockroach.</title>
        <authorList>
            <person name="Brzuszkiewicz E."/>
            <person name="Waschkowitz T."/>
            <person name="Wiezer A."/>
            <person name="Daniel R."/>
        </authorList>
    </citation>
    <scope>NUCLEOTIDE SEQUENCE [LARGE SCALE GENOMIC DNA]</scope>
    <source>
        <strain evidence="3">ATCC 29907 / DSM 4481 / JCM 1650 / NBRC 105725 / CDC 9005-74</strain>
    </source>
</reference>
<dbReference type="RefSeq" id="WP_002442729.1">
    <property type="nucleotide sequence ID" value="NC_017910.1"/>
</dbReference>
<dbReference type="EMBL" id="CP001560">
    <property type="protein sequence ID" value="AFJ48863.1"/>
    <property type="molecule type" value="Genomic_DNA"/>
</dbReference>
<dbReference type="HOGENOM" id="CLU_1774549_0_0_6"/>
<dbReference type="OrthoDB" id="6539581at2"/>
<evidence type="ECO:0000313" key="2">
    <source>
        <dbReference type="EMBL" id="AFJ48863.1"/>
    </source>
</evidence>
<name>I2BEA9_SHIBC</name>
<gene>
    <name evidence="2" type="ordered locus">EBL_c38350</name>
</gene>
<dbReference type="Pfam" id="PF14316">
    <property type="entry name" value="DUF4381"/>
    <property type="match status" value="1"/>
</dbReference>
<evidence type="ECO:0000256" key="1">
    <source>
        <dbReference type="SAM" id="Phobius"/>
    </source>
</evidence>
<keyword evidence="3" id="KW-1185">Reference proteome</keyword>
<sequence length="146" mass="16931">MLEKGFTVPNLAEPVLPEAPSWLPLPPGWLILGSALLLVLLIFLLIRVARWRRNLWRRQALHALTRPQTADDWLLLIKRVLLVHHPREQISAALNPDDWLQGVPLDDALRHALSRRYCQADNLLNDTDTARLRMQLRSWIEELPHV</sequence>
<dbReference type="eggNOG" id="ENOG5031FR0">
    <property type="taxonomic scope" value="Bacteria"/>
</dbReference>
<keyword evidence="1" id="KW-0472">Membrane</keyword>
<keyword evidence="1" id="KW-1133">Transmembrane helix</keyword>
<accession>I2BEA9</accession>
<dbReference type="InterPro" id="IPR025489">
    <property type="entry name" value="DUF4381"/>
</dbReference>
<keyword evidence="1" id="KW-0812">Transmembrane</keyword>
<dbReference type="STRING" id="630626.EBL_c38350"/>
<evidence type="ECO:0000313" key="3">
    <source>
        <dbReference type="Proteomes" id="UP000001955"/>
    </source>
</evidence>
<accession>K6VYS8</accession>
<dbReference type="Proteomes" id="UP000001955">
    <property type="component" value="Chromosome"/>
</dbReference>
<protein>
    <submittedName>
        <fullName evidence="2">Putative membrane protein</fullName>
    </submittedName>
</protein>
<organism evidence="2 3">
    <name type="scientific">Shimwellia blattae (strain ATCC 29907 / DSM 4481 / JCM 1650 / NBRC 105725 / CDC 9005-74)</name>
    <name type="common">Escherichia blattae</name>
    <dbReference type="NCBI Taxonomy" id="630626"/>
    <lineage>
        <taxon>Bacteria</taxon>
        <taxon>Pseudomonadati</taxon>
        <taxon>Pseudomonadota</taxon>
        <taxon>Gammaproteobacteria</taxon>
        <taxon>Enterobacterales</taxon>
        <taxon>Enterobacteriaceae</taxon>
        <taxon>Shimwellia</taxon>
    </lineage>
</organism>